<name>A0ABQ9Y7U3_9EUKA</name>
<organism evidence="1 2">
    <name type="scientific">Blattamonas nauphoetae</name>
    <dbReference type="NCBI Taxonomy" id="2049346"/>
    <lineage>
        <taxon>Eukaryota</taxon>
        <taxon>Metamonada</taxon>
        <taxon>Preaxostyla</taxon>
        <taxon>Oxymonadida</taxon>
        <taxon>Blattamonas</taxon>
    </lineage>
</organism>
<evidence type="ECO:0000313" key="1">
    <source>
        <dbReference type="EMBL" id="KAK2959797.1"/>
    </source>
</evidence>
<protein>
    <submittedName>
        <fullName evidence="1">Uncharacterized protein</fullName>
    </submittedName>
</protein>
<keyword evidence="2" id="KW-1185">Reference proteome</keyword>
<gene>
    <name evidence="1" type="ORF">BLNAU_5286</name>
</gene>
<dbReference type="Proteomes" id="UP001281761">
    <property type="component" value="Unassembled WGS sequence"/>
</dbReference>
<evidence type="ECO:0000313" key="2">
    <source>
        <dbReference type="Proteomes" id="UP001281761"/>
    </source>
</evidence>
<proteinExistence type="predicted"/>
<sequence length="192" mass="21838">MHSPTSPLHLSHHKQSSHLYFSLLFCVIVNEKTFDCLVIEAKESGHLAELTGCGLPSSLLIYVLDSSSESLSHLSKVAHWKRKKMGEDDTPTKAAVWDDAVQSQTFLDLNAAVSYDGQHTKIFRTCYSFFEQNRHSAVADRRDKTDEPQVKGREELGAVQILDQRVKETLHMEIVKRGCKLEKVRKQNEEKD</sequence>
<accession>A0ABQ9Y7U3</accession>
<comment type="caution">
    <text evidence="1">The sequence shown here is derived from an EMBL/GenBank/DDBJ whole genome shotgun (WGS) entry which is preliminary data.</text>
</comment>
<reference evidence="1 2" key="1">
    <citation type="journal article" date="2022" name="bioRxiv">
        <title>Genomics of Preaxostyla Flagellates Illuminates Evolutionary Transitions and the Path Towards Mitochondrial Loss.</title>
        <authorList>
            <person name="Novak L.V.F."/>
            <person name="Treitli S.C."/>
            <person name="Pyrih J."/>
            <person name="Halakuc P."/>
            <person name="Pipaliya S.V."/>
            <person name="Vacek V."/>
            <person name="Brzon O."/>
            <person name="Soukal P."/>
            <person name="Eme L."/>
            <person name="Dacks J.B."/>
            <person name="Karnkowska A."/>
            <person name="Elias M."/>
            <person name="Hampl V."/>
        </authorList>
    </citation>
    <scope>NUCLEOTIDE SEQUENCE [LARGE SCALE GENOMIC DNA]</scope>
    <source>
        <strain evidence="1">NAU3</strain>
        <tissue evidence="1">Gut</tissue>
    </source>
</reference>
<dbReference type="EMBL" id="JARBJD010000027">
    <property type="protein sequence ID" value="KAK2959797.1"/>
    <property type="molecule type" value="Genomic_DNA"/>
</dbReference>